<keyword evidence="3" id="KW-1185">Reference proteome</keyword>
<comment type="caution">
    <text evidence="2">The sequence shown here is derived from an EMBL/GenBank/DDBJ whole genome shotgun (WGS) entry which is preliminary data.</text>
</comment>
<protein>
    <submittedName>
        <fullName evidence="2">Uncharacterized protein</fullName>
    </submittedName>
</protein>
<organism evidence="2 3">
    <name type="scientific">Cryptosporangium phraense</name>
    <dbReference type="NCBI Taxonomy" id="2593070"/>
    <lineage>
        <taxon>Bacteria</taxon>
        <taxon>Bacillati</taxon>
        <taxon>Actinomycetota</taxon>
        <taxon>Actinomycetes</taxon>
        <taxon>Cryptosporangiales</taxon>
        <taxon>Cryptosporangiaceae</taxon>
        <taxon>Cryptosporangium</taxon>
    </lineage>
</organism>
<evidence type="ECO:0000313" key="2">
    <source>
        <dbReference type="EMBL" id="TQS41810.1"/>
    </source>
</evidence>
<dbReference type="InParanoid" id="A0A545AKM3"/>
<proteinExistence type="predicted"/>
<dbReference type="EMBL" id="VIRS01000022">
    <property type="protein sequence ID" value="TQS41810.1"/>
    <property type="molecule type" value="Genomic_DNA"/>
</dbReference>
<dbReference type="Proteomes" id="UP000317982">
    <property type="component" value="Unassembled WGS sequence"/>
</dbReference>
<dbReference type="AlphaFoldDB" id="A0A545AKM3"/>
<dbReference type="InterPro" id="IPR025855">
    <property type="entry name" value="Replic_Relax"/>
</dbReference>
<evidence type="ECO:0000256" key="1">
    <source>
        <dbReference type="SAM" id="MobiDB-lite"/>
    </source>
</evidence>
<gene>
    <name evidence="2" type="ORF">FL583_27635</name>
</gene>
<reference evidence="2 3" key="1">
    <citation type="submission" date="2019-07" db="EMBL/GenBank/DDBJ databases">
        <title>Cryptosporangium phraense sp. nov., isolated from plant litter.</title>
        <authorList>
            <person name="Suriyachadkun C."/>
        </authorList>
    </citation>
    <scope>NUCLEOTIDE SEQUENCE [LARGE SCALE GENOMIC DNA]</scope>
    <source>
        <strain evidence="2 3">A-T 5661</strain>
    </source>
</reference>
<name>A0A545AKM3_9ACTN</name>
<dbReference type="OrthoDB" id="2562278at2"/>
<accession>A0A545AKM3</accession>
<sequence length="234" mass="25499">MALRLRTGWLAAGAATARTPSPLTGLPAALRGRIRPALRVRWPPTPMGTSAGTGSVAGSRQLRHLLGVNQFFADLIGHARTHPGVRLNRWWSEQHATDVHDLAGIRPDGHGVWTADGRTVGFFLEHDNGTEPLSVVRRKLGAYTRLANGGPRYPVLFRVPSAAREANLLDALADERPTPMPVATSTHDRHPAEQSWLLAANPHHRWALHELPSDHGPVGSVLNQGRYADTEADR</sequence>
<dbReference type="Pfam" id="PF13814">
    <property type="entry name" value="Replic_Relax"/>
    <property type="match status" value="1"/>
</dbReference>
<feature type="region of interest" description="Disordered" evidence="1">
    <location>
        <begin position="211"/>
        <end position="234"/>
    </location>
</feature>
<evidence type="ECO:0000313" key="3">
    <source>
        <dbReference type="Proteomes" id="UP000317982"/>
    </source>
</evidence>